<dbReference type="Proteomes" id="UP000276133">
    <property type="component" value="Unassembled WGS sequence"/>
</dbReference>
<comment type="caution">
    <text evidence="1">The sequence shown here is derived from an EMBL/GenBank/DDBJ whole genome shotgun (WGS) entry which is preliminary data.</text>
</comment>
<reference evidence="1 2" key="1">
    <citation type="journal article" date="2018" name="Sci. Rep.">
        <title>Genomic signatures of local adaptation to the degree of environmental predictability in rotifers.</title>
        <authorList>
            <person name="Franch-Gras L."/>
            <person name="Hahn C."/>
            <person name="Garcia-Roger E.M."/>
            <person name="Carmona M.J."/>
            <person name="Serra M."/>
            <person name="Gomez A."/>
        </authorList>
    </citation>
    <scope>NUCLEOTIDE SEQUENCE [LARGE SCALE GENOMIC DNA]</scope>
    <source>
        <strain evidence="1">HYR1</strain>
    </source>
</reference>
<gene>
    <name evidence="1" type="ORF">BpHYR1_026603</name>
</gene>
<proteinExistence type="predicted"/>
<name>A0A3M7PJM2_BRAPC</name>
<organism evidence="1 2">
    <name type="scientific">Brachionus plicatilis</name>
    <name type="common">Marine rotifer</name>
    <name type="synonym">Brachionus muelleri</name>
    <dbReference type="NCBI Taxonomy" id="10195"/>
    <lineage>
        <taxon>Eukaryota</taxon>
        <taxon>Metazoa</taxon>
        <taxon>Spiralia</taxon>
        <taxon>Gnathifera</taxon>
        <taxon>Rotifera</taxon>
        <taxon>Eurotatoria</taxon>
        <taxon>Monogononta</taxon>
        <taxon>Pseudotrocha</taxon>
        <taxon>Ploima</taxon>
        <taxon>Brachionidae</taxon>
        <taxon>Brachionus</taxon>
    </lineage>
</organism>
<dbReference type="EMBL" id="REGN01010280">
    <property type="protein sequence ID" value="RMZ99316.1"/>
    <property type="molecule type" value="Genomic_DNA"/>
</dbReference>
<dbReference type="AlphaFoldDB" id="A0A3M7PJM2"/>
<evidence type="ECO:0000313" key="1">
    <source>
        <dbReference type="EMBL" id="RMZ99316.1"/>
    </source>
</evidence>
<protein>
    <submittedName>
        <fullName evidence="1">Uncharacterized protein</fullName>
    </submittedName>
</protein>
<keyword evidence="2" id="KW-1185">Reference proteome</keyword>
<sequence>MLKWYKRIFILLHRTDFGVTLYLEDKKHSHGDEENGVPTKIKNRVSRINKKGINKTNLVLFSVLTLVDPVPKFHK</sequence>
<accession>A0A3M7PJM2</accession>
<evidence type="ECO:0000313" key="2">
    <source>
        <dbReference type="Proteomes" id="UP000276133"/>
    </source>
</evidence>